<dbReference type="EMBL" id="BDIP01010847">
    <property type="protein sequence ID" value="GIQ92888.1"/>
    <property type="molecule type" value="Genomic_DNA"/>
</dbReference>
<name>A0A9K3DF24_9EUKA</name>
<gene>
    <name evidence="1" type="ORF">KIPB_016938</name>
</gene>
<dbReference type="InterPro" id="IPR036457">
    <property type="entry name" value="PPM-type-like_dom_sf"/>
</dbReference>
<sequence>LHQEESDLWTFAGLYDGHGGTAGILCVYDGHGGTAASAFCKDNLNLSLSPSVCVCIYI</sequence>
<dbReference type="AlphaFoldDB" id="A0A9K3DF24"/>
<evidence type="ECO:0000313" key="1">
    <source>
        <dbReference type="EMBL" id="GIQ92888.1"/>
    </source>
</evidence>
<comment type="caution">
    <text evidence="1">The sequence shown here is derived from an EMBL/GenBank/DDBJ whole genome shotgun (WGS) entry which is preliminary data.</text>
</comment>
<dbReference type="InterPro" id="IPR000222">
    <property type="entry name" value="PP2C_BS"/>
</dbReference>
<keyword evidence="2" id="KW-1185">Reference proteome</keyword>
<evidence type="ECO:0000313" key="2">
    <source>
        <dbReference type="Proteomes" id="UP000265618"/>
    </source>
</evidence>
<dbReference type="Proteomes" id="UP000265618">
    <property type="component" value="Unassembled WGS sequence"/>
</dbReference>
<feature type="non-terminal residue" evidence="1">
    <location>
        <position position="1"/>
    </location>
</feature>
<evidence type="ECO:0008006" key="3">
    <source>
        <dbReference type="Google" id="ProtNLM"/>
    </source>
</evidence>
<dbReference type="SUPFAM" id="SSF81606">
    <property type="entry name" value="PP2C-like"/>
    <property type="match status" value="1"/>
</dbReference>
<accession>A0A9K3DF24</accession>
<dbReference type="GO" id="GO:0043169">
    <property type="term" value="F:cation binding"/>
    <property type="evidence" value="ECO:0007669"/>
    <property type="project" value="InterPro"/>
</dbReference>
<reference evidence="1 2" key="1">
    <citation type="journal article" date="2018" name="PLoS ONE">
        <title>The draft genome of Kipferlia bialata reveals reductive genome evolution in fornicate parasites.</title>
        <authorList>
            <person name="Tanifuji G."/>
            <person name="Takabayashi S."/>
            <person name="Kume K."/>
            <person name="Takagi M."/>
            <person name="Nakayama T."/>
            <person name="Kamikawa R."/>
            <person name="Inagaki Y."/>
            <person name="Hashimoto T."/>
        </authorList>
    </citation>
    <scope>NUCLEOTIDE SEQUENCE [LARGE SCALE GENOMIC DNA]</scope>
    <source>
        <strain evidence="1">NY0173</strain>
    </source>
</reference>
<proteinExistence type="predicted"/>
<organism evidence="1 2">
    <name type="scientific">Kipferlia bialata</name>
    <dbReference type="NCBI Taxonomy" id="797122"/>
    <lineage>
        <taxon>Eukaryota</taxon>
        <taxon>Metamonada</taxon>
        <taxon>Carpediemonas-like organisms</taxon>
        <taxon>Kipferlia</taxon>
    </lineage>
</organism>
<dbReference type="PROSITE" id="PS01032">
    <property type="entry name" value="PPM_1"/>
    <property type="match status" value="2"/>
</dbReference>
<protein>
    <recommendedName>
        <fullName evidence="3">PPM-type phosphatase domain-containing protein</fullName>
    </recommendedName>
</protein>